<accession>A0A7M7HM61</accession>
<evidence type="ECO:0000256" key="1">
    <source>
        <dbReference type="SAM" id="MobiDB-lite"/>
    </source>
</evidence>
<organism evidence="3 4">
    <name type="scientific">Strongylocentrotus purpuratus</name>
    <name type="common">Purple sea urchin</name>
    <dbReference type="NCBI Taxonomy" id="7668"/>
    <lineage>
        <taxon>Eukaryota</taxon>
        <taxon>Metazoa</taxon>
        <taxon>Echinodermata</taxon>
        <taxon>Eleutherozoa</taxon>
        <taxon>Echinozoa</taxon>
        <taxon>Echinoidea</taxon>
        <taxon>Euechinoidea</taxon>
        <taxon>Echinacea</taxon>
        <taxon>Camarodonta</taxon>
        <taxon>Echinidea</taxon>
        <taxon>Strongylocentrotidae</taxon>
        <taxon>Strongylocentrotus</taxon>
    </lineage>
</organism>
<reference evidence="4" key="1">
    <citation type="submission" date="2015-02" db="EMBL/GenBank/DDBJ databases">
        <title>Genome sequencing for Strongylocentrotus purpuratus.</title>
        <authorList>
            <person name="Murali S."/>
            <person name="Liu Y."/>
            <person name="Vee V."/>
            <person name="English A."/>
            <person name="Wang M."/>
            <person name="Skinner E."/>
            <person name="Han Y."/>
            <person name="Muzny D.M."/>
            <person name="Worley K.C."/>
            <person name="Gibbs R.A."/>
        </authorList>
    </citation>
    <scope>NUCLEOTIDE SEQUENCE</scope>
</reference>
<evidence type="ECO:0000313" key="4">
    <source>
        <dbReference type="Proteomes" id="UP000007110"/>
    </source>
</evidence>
<keyword evidence="4" id="KW-1185">Reference proteome</keyword>
<evidence type="ECO:0000259" key="2">
    <source>
        <dbReference type="Pfam" id="PF13873"/>
    </source>
</evidence>
<dbReference type="EnsemblMetazoa" id="XM_011682937">
    <property type="protein sequence ID" value="XP_011681239"/>
    <property type="gene ID" value="LOC105446320"/>
</dbReference>
<protein>
    <recommendedName>
        <fullName evidence="2">Myb/SANT-like DNA-binding domain-containing protein</fullName>
    </recommendedName>
</protein>
<feature type="domain" description="Myb/SANT-like DNA-binding" evidence="2">
    <location>
        <begin position="43"/>
        <end position="119"/>
    </location>
</feature>
<dbReference type="InterPro" id="IPR028002">
    <property type="entry name" value="Myb_DNA-bind_5"/>
</dbReference>
<dbReference type="PANTHER" id="PTHR23098">
    <property type="entry name" value="AGAP001331-PA-RELATED"/>
    <property type="match status" value="1"/>
</dbReference>
<dbReference type="InParanoid" id="A0A7M7HM61"/>
<dbReference type="PANTHER" id="PTHR23098:SF16">
    <property type="entry name" value="REGULATORY PROTEIN ZESTE"/>
    <property type="match status" value="1"/>
</dbReference>
<dbReference type="RefSeq" id="XP_011681239.2">
    <property type="nucleotide sequence ID" value="XM_011682937.2"/>
</dbReference>
<dbReference type="Proteomes" id="UP000007110">
    <property type="component" value="Unassembled WGS sequence"/>
</dbReference>
<proteinExistence type="predicted"/>
<reference evidence="3" key="2">
    <citation type="submission" date="2021-01" db="UniProtKB">
        <authorList>
            <consortium name="EnsemblMetazoa"/>
        </authorList>
    </citation>
    <scope>IDENTIFICATION</scope>
</reference>
<name>A0A7M7HM61_STRPU</name>
<evidence type="ECO:0000313" key="3">
    <source>
        <dbReference type="EnsemblMetazoa" id="XP_011681239"/>
    </source>
</evidence>
<feature type="region of interest" description="Disordered" evidence="1">
    <location>
        <begin position="223"/>
        <end position="266"/>
    </location>
</feature>
<feature type="compositionally biased region" description="Basic residues" evidence="1">
    <location>
        <begin position="252"/>
        <end position="262"/>
    </location>
</feature>
<dbReference type="KEGG" id="spu:105446320"/>
<sequence length="323" mass="35476">MRSIASLYTSVLLPASFNCNNLILHQQKLKMDSSNMHDASDKRGKPWEDHEVVALCSFVGSHASRLFGSGGRGSLGVERQKMDAWEECRRHIVAAGGRPDRSWAKLRKKWQDLASKAKKYSTQRKQQVHGTGGGGFVPAHRLYELVLQALPDELRDGIAPIDMAETAPSSGSHKNGVEVVKQHAEVSVVPATVTSSQTSQENVRKQHAALSIERVPATVTSLQGAIQTVRKRPATRMDTETEDSQESQQEGKRKRKKGKKAAKKETDEVNLLSLNKTMAANEHRKVKVLEGILTTLQGIHGCLQILTATPQSTAADIQTHAEQ</sequence>
<dbReference type="OMA" id="MDAWEEC"/>
<dbReference type="GeneID" id="105446320"/>
<dbReference type="AlphaFoldDB" id="A0A7M7HM61"/>
<dbReference type="OrthoDB" id="6499071at2759"/>
<dbReference type="Pfam" id="PF13873">
    <property type="entry name" value="Myb_DNA-bind_5"/>
    <property type="match status" value="1"/>
</dbReference>